<evidence type="ECO:0000313" key="3">
    <source>
        <dbReference type="EMBL" id="QAT16047.1"/>
    </source>
</evidence>
<evidence type="ECO:0000313" key="4">
    <source>
        <dbReference type="EMBL" id="QQB90715.1"/>
    </source>
</evidence>
<dbReference type="Proteomes" id="UP000596117">
    <property type="component" value="Chromosome"/>
</dbReference>
<dbReference type="Pfam" id="PF13408">
    <property type="entry name" value="Zn_ribbon_recom"/>
    <property type="match status" value="1"/>
</dbReference>
<keyword evidence="6" id="KW-1185">Reference proteome</keyword>
<evidence type="ECO:0000259" key="2">
    <source>
        <dbReference type="Pfam" id="PF13408"/>
    </source>
</evidence>
<organism evidence="3 5">
    <name type="scientific">Brevundimonas diminuta</name>
    <name type="common">Pseudomonas diminuta</name>
    <dbReference type="NCBI Taxonomy" id="293"/>
    <lineage>
        <taxon>Bacteria</taxon>
        <taxon>Pseudomonadati</taxon>
        <taxon>Pseudomonadota</taxon>
        <taxon>Alphaproteobacteria</taxon>
        <taxon>Caulobacterales</taxon>
        <taxon>Caulobacteraceae</taxon>
        <taxon>Brevundimonas</taxon>
    </lineage>
</organism>
<evidence type="ECO:0000256" key="1">
    <source>
        <dbReference type="SAM" id="Coils"/>
    </source>
</evidence>
<reference evidence="4 6" key="2">
    <citation type="submission" date="2020-12" db="EMBL/GenBank/DDBJ databases">
        <title>FDA dAtabase for Regulatory Grade micrObial Sequences (FDA-ARGOS): Supporting development and validation of Infectious Disease Dx tests.</title>
        <authorList>
            <person name="Kerrigan L."/>
            <person name="Long C."/>
            <person name="Tallon L."/>
            <person name="Sadzewicz L."/>
            <person name="Zhao X."/>
            <person name="Boylan J."/>
            <person name="Ott S."/>
            <person name="Bowen H."/>
            <person name="Vavikolanu K."/>
            <person name="Mehta A."/>
            <person name="Aluvathingal J."/>
            <person name="Nadendla S."/>
            <person name="Yan Y."/>
            <person name="Sichtig H."/>
        </authorList>
    </citation>
    <scope>NUCLEOTIDE SEQUENCE [LARGE SCALE GENOMIC DNA]</scope>
    <source>
        <strain evidence="4 6">FDAARGOS_1026</strain>
    </source>
</reference>
<dbReference type="GO" id="GO:0000150">
    <property type="term" value="F:DNA strand exchange activity"/>
    <property type="evidence" value="ECO:0007669"/>
    <property type="project" value="TreeGrafter"/>
</dbReference>
<dbReference type="PANTHER" id="PTHR30461">
    <property type="entry name" value="DNA-INVERTASE FROM LAMBDOID PROPHAGE"/>
    <property type="match status" value="1"/>
</dbReference>
<dbReference type="EMBL" id="CP035093">
    <property type="protein sequence ID" value="QAT16047.1"/>
    <property type="molecule type" value="Genomic_DNA"/>
</dbReference>
<evidence type="ECO:0000313" key="6">
    <source>
        <dbReference type="Proteomes" id="UP000596117"/>
    </source>
</evidence>
<name>A0A410P1S3_BREDI</name>
<evidence type="ECO:0000313" key="5">
    <source>
        <dbReference type="Proteomes" id="UP000287388"/>
    </source>
</evidence>
<protein>
    <recommendedName>
        <fullName evidence="2">Recombinase zinc beta ribbon domain-containing protein</fullName>
    </recommendedName>
</protein>
<keyword evidence="1" id="KW-0175">Coiled coil</keyword>
<dbReference type="EMBL" id="CP066026">
    <property type="protein sequence ID" value="QQB90715.1"/>
    <property type="molecule type" value="Genomic_DNA"/>
</dbReference>
<feature type="domain" description="Recombinase zinc beta ribbon" evidence="2">
    <location>
        <begin position="1"/>
        <end position="47"/>
    </location>
</feature>
<accession>A0A410P1S3</accession>
<proteinExistence type="predicted"/>
<dbReference type="PANTHER" id="PTHR30461:SF23">
    <property type="entry name" value="DNA RECOMBINASE-RELATED"/>
    <property type="match status" value="1"/>
</dbReference>
<gene>
    <name evidence="3" type="ORF">EQG53_04940</name>
    <name evidence="4" type="ORF">I6H83_17505</name>
</gene>
<dbReference type="InterPro" id="IPR025827">
    <property type="entry name" value="Zn_ribbon_recom_dom"/>
</dbReference>
<dbReference type="KEGG" id="bdm:EQG53_04940"/>
<dbReference type="InterPro" id="IPR050639">
    <property type="entry name" value="SSR_resolvase"/>
</dbReference>
<reference evidence="3 5" key="1">
    <citation type="submission" date="2019-01" db="EMBL/GenBank/DDBJ databases">
        <title>Brevundimonas diminuta Genome sequencing and assembly.</title>
        <authorList>
            <person name="Chen H."/>
        </authorList>
    </citation>
    <scope>NUCLEOTIDE SEQUENCE [LARGE SCALE GENOMIC DNA]</scope>
    <source>
        <strain evidence="3">ATCC</strain>
        <strain evidence="5">ATCC(B) 19146</strain>
    </source>
</reference>
<dbReference type="AlphaFoldDB" id="A0A410P1S3"/>
<dbReference type="Proteomes" id="UP000287388">
    <property type="component" value="Chromosome"/>
</dbReference>
<feature type="coiled-coil region" evidence="1">
    <location>
        <begin position="72"/>
        <end position="99"/>
    </location>
</feature>
<sequence>MKCKRCGFSMTLNASKYTCSGHRERGTCSNGKIIAAKTVEERVLTGIKTHLLSPEAIAEAVRAFHAAAETERRALQVERAPLERELAEIERKLKRAQTMCLEGAIETDELKTMSTPLKTRRSVIQARLAADAAPSVIQLHPGAAEAYRRLAENLHQAIEGEDGEEVRTELRQLIDRVDFIPAEGLGKFQLEVHGSLAALLALGQAQKAENPTVRDCGVSLGAGAGFEPATFRL</sequence>